<reference evidence="1 2" key="1">
    <citation type="journal article" date="2019" name="Commun. Biol.">
        <title>The bagworm genome reveals a unique fibroin gene that provides high tensile strength.</title>
        <authorList>
            <person name="Kono N."/>
            <person name="Nakamura H."/>
            <person name="Ohtoshi R."/>
            <person name="Tomita M."/>
            <person name="Numata K."/>
            <person name="Arakawa K."/>
        </authorList>
    </citation>
    <scope>NUCLEOTIDE SEQUENCE [LARGE SCALE GENOMIC DNA]</scope>
</reference>
<name>A0A4C1UYM4_EUMVA</name>
<protein>
    <submittedName>
        <fullName evidence="1">Uncharacterized protein</fullName>
    </submittedName>
</protein>
<sequence>MYAHAQVGFNRVRCWLAKNMLTLNVTQTKYMVFALKHNALLAYQLARSLHTPMVKRPLIETVAALFSKSLLGRRPGWPSASAGRDPGELRERWKHLSCPEF</sequence>
<dbReference type="Proteomes" id="UP000299102">
    <property type="component" value="Unassembled WGS sequence"/>
</dbReference>
<comment type="caution">
    <text evidence="1">The sequence shown here is derived from an EMBL/GenBank/DDBJ whole genome shotgun (WGS) entry which is preliminary data.</text>
</comment>
<dbReference type="AlphaFoldDB" id="A0A4C1UYM4"/>
<gene>
    <name evidence="1" type="ORF">EVAR_13459_1</name>
</gene>
<evidence type="ECO:0000313" key="2">
    <source>
        <dbReference type="Proteomes" id="UP000299102"/>
    </source>
</evidence>
<evidence type="ECO:0000313" key="1">
    <source>
        <dbReference type="EMBL" id="GBP31340.1"/>
    </source>
</evidence>
<proteinExistence type="predicted"/>
<accession>A0A4C1UYM4</accession>
<dbReference type="OrthoDB" id="445826at2759"/>
<dbReference type="EMBL" id="BGZK01000245">
    <property type="protein sequence ID" value="GBP31340.1"/>
    <property type="molecule type" value="Genomic_DNA"/>
</dbReference>
<organism evidence="1 2">
    <name type="scientific">Eumeta variegata</name>
    <name type="common">Bagworm moth</name>
    <name type="synonym">Eumeta japonica</name>
    <dbReference type="NCBI Taxonomy" id="151549"/>
    <lineage>
        <taxon>Eukaryota</taxon>
        <taxon>Metazoa</taxon>
        <taxon>Ecdysozoa</taxon>
        <taxon>Arthropoda</taxon>
        <taxon>Hexapoda</taxon>
        <taxon>Insecta</taxon>
        <taxon>Pterygota</taxon>
        <taxon>Neoptera</taxon>
        <taxon>Endopterygota</taxon>
        <taxon>Lepidoptera</taxon>
        <taxon>Glossata</taxon>
        <taxon>Ditrysia</taxon>
        <taxon>Tineoidea</taxon>
        <taxon>Psychidae</taxon>
        <taxon>Oiketicinae</taxon>
        <taxon>Eumeta</taxon>
    </lineage>
</organism>
<keyword evidence="2" id="KW-1185">Reference proteome</keyword>